<dbReference type="AlphaFoldDB" id="A0A2T4CJJ0"/>
<sequence>MQGRGLRRADATDASIMSADWRYGDRTCRLALHQGCIRFLGGRRKSRFCVCSRLFGNVREAAPACCSMMYVCLALDVLLMPHAGLPLAASQLSRACTRIRLDLASSKKITETVE</sequence>
<name>A0A2T4CJJ0_TRILO</name>
<dbReference type="EMBL" id="KZ679126">
    <property type="protein sequence ID" value="PTB81678.1"/>
    <property type="molecule type" value="Genomic_DNA"/>
</dbReference>
<gene>
    <name evidence="1" type="ORF">M440DRAFT_1021362</name>
</gene>
<organism evidence="1 2">
    <name type="scientific">Trichoderma longibrachiatum ATCC 18648</name>
    <dbReference type="NCBI Taxonomy" id="983965"/>
    <lineage>
        <taxon>Eukaryota</taxon>
        <taxon>Fungi</taxon>
        <taxon>Dikarya</taxon>
        <taxon>Ascomycota</taxon>
        <taxon>Pezizomycotina</taxon>
        <taxon>Sordariomycetes</taxon>
        <taxon>Hypocreomycetidae</taxon>
        <taxon>Hypocreales</taxon>
        <taxon>Hypocreaceae</taxon>
        <taxon>Trichoderma</taxon>
    </lineage>
</organism>
<accession>A0A2T4CJJ0</accession>
<evidence type="ECO:0000313" key="1">
    <source>
        <dbReference type="EMBL" id="PTB81678.1"/>
    </source>
</evidence>
<proteinExistence type="predicted"/>
<dbReference type="Proteomes" id="UP000240760">
    <property type="component" value="Unassembled WGS sequence"/>
</dbReference>
<evidence type="ECO:0000313" key="2">
    <source>
        <dbReference type="Proteomes" id="UP000240760"/>
    </source>
</evidence>
<protein>
    <submittedName>
        <fullName evidence="1">Uncharacterized protein</fullName>
    </submittedName>
</protein>
<keyword evidence="2" id="KW-1185">Reference proteome</keyword>
<reference evidence="1 2" key="1">
    <citation type="submission" date="2016-07" db="EMBL/GenBank/DDBJ databases">
        <title>Multiple horizontal gene transfer events from other fungi enriched the ability of initially mycotrophic Trichoderma (Ascomycota) to feed on dead plant biomass.</title>
        <authorList>
            <consortium name="DOE Joint Genome Institute"/>
            <person name="Aerts A."/>
            <person name="Atanasova L."/>
            <person name="Chenthamara K."/>
            <person name="Zhang J."/>
            <person name="Grujic M."/>
            <person name="Henrissat B."/>
            <person name="Kuo A."/>
            <person name="Salamov A."/>
            <person name="Lipzen A."/>
            <person name="Labutti K."/>
            <person name="Barry K."/>
            <person name="Miao Y."/>
            <person name="Rahimi M.J."/>
            <person name="Shen Q."/>
            <person name="Grigoriev I.V."/>
            <person name="Kubicek C.P."/>
            <person name="Druzhinina I.S."/>
        </authorList>
    </citation>
    <scope>NUCLEOTIDE SEQUENCE [LARGE SCALE GENOMIC DNA]</scope>
    <source>
        <strain evidence="1 2">ATCC 18648</strain>
    </source>
</reference>